<name>A0A7S0KUB5_MICPS</name>
<feature type="compositionally biased region" description="Low complexity" evidence="1">
    <location>
        <begin position="247"/>
        <end position="261"/>
    </location>
</feature>
<dbReference type="AlphaFoldDB" id="A0A7S0KUB5"/>
<dbReference type="EMBL" id="HBEV01013420">
    <property type="protein sequence ID" value="CAD8593050.1"/>
    <property type="molecule type" value="Transcribed_RNA"/>
</dbReference>
<feature type="region of interest" description="Disordered" evidence="1">
    <location>
        <begin position="335"/>
        <end position="397"/>
    </location>
</feature>
<feature type="domain" description="ABM" evidence="2">
    <location>
        <begin position="10"/>
        <end position="97"/>
    </location>
</feature>
<dbReference type="InterPro" id="IPR011008">
    <property type="entry name" value="Dimeric_a/b-barrel"/>
</dbReference>
<feature type="region of interest" description="Disordered" evidence="1">
    <location>
        <begin position="121"/>
        <end position="189"/>
    </location>
</feature>
<dbReference type="GO" id="GO:0005829">
    <property type="term" value="C:cytosol"/>
    <property type="evidence" value="ECO:0007669"/>
    <property type="project" value="TreeGrafter"/>
</dbReference>
<dbReference type="GO" id="GO:0016491">
    <property type="term" value="F:oxidoreductase activity"/>
    <property type="evidence" value="ECO:0007669"/>
    <property type="project" value="TreeGrafter"/>
</dbReference>
<dbReference type="InterPro" id="IPR007138">
    <property type="entry name" value="ABM_dom"/>
</dbReference>
<feature type="compositionally biased region" description="Basic and acidic residues" evidence="1">
    <location>
        <begin position="121"/>
        <end position="139"/>
    </location>
</feature>
<feature type="region of interest" description="Disordered" evidence="1">
    <location>
        <begin position="410"/>
        <end position="489"/>
    </location>
</feature>
<dbReference type="PANTHER" id="PTHR33336">
    <property type="entry name" value="QUINOL MONOOXYGENASE YGIN-RELATED"/>
    <property type="match status" value="1"/>
</dbReference>
<dbReference type="PANTHER" id="PTHR33336:SF1">
    <property type="entry name" value="(4S)-4-HYDROXY-5-PHOSPHONOOXYPENTANE-2,3-DIONE ISOMERASE"/>
    <property type="match status" value="1"/>
</dbReference>
<dbReference type="SUPFAM" id="SSF54909">
    <property type="entry name" value="Dimeric alpha+beta barrel"/>
    <property type="match status" value="1"/>
</dbReference>
<dbReference type="PROSITE" id="PS51725">
    <property type="entry name" value="ABM"/>
    <property type="match status" value="1"/>
</dbReference>
<proteinExistence type="predicted"/>
<evidence type="ECO:0000313" key="3">
    <source>
        <dbReference type="EMBL" id="CAD8593050.1"/>
    </source>
</evidence>
<feature type="region of interest" description="Disordered" evidence="1">
    <location>
        <begin position="217"/>
        <end position="268"/>
    </location>
</feature>
<dbReference type="Pfam" id="PF03992">
    <property type="entry name" value="ABM"/>
    <property type="match status" value="1"/>
</dbReference>
<reference evidence="3" key="1">
    <citation type="submission" date="2021-01" db="EMBL/GenBank/DDBJ databases">
        <authorList>
            <person name="Corre E."/>
            <person name="Pelletier E."/>
            <person name="Niang G."/>
            <person name="Scheremetjew M."/>
            <person name="Finn R."/>
            <person name="Kale V."/>
            <person name="Holt S."/>
            <person name="Cochrane G."/>
            <person name="Meng A."/>
            <person name="Brown T."/>
            <person name="Cohen L."/>
        </authorList>
    </citation>
    <scope>NUCLEOTIDE SEQUENCE</scope>
    <source>
        <strain evidence="3">CCMP494</strain>
    </source>
</reference>
<evidence type="ECO:0000256" key="1">
    <source>
        <dbReference type="SAM" id="MobiDB-lite"/>
    </source>
</evidence>
<gene>
    <name evidence="3" type="ORF">MSP1404_LOCUS10454</name>
</gene>
<dbReference type="InterPro" id="IPR050744">
    <property type="entry name" value="AI-2_Isomerase_LsrG"/>
</dbReference>
<feature type="compositionally biased region" description="Basic and acidic residues" evidence="1">
    <location>
        <begin position="335"/>
        <end position="351"/>
    </location>
</feature>
<organism evidence="3">
    <name type="scientific">Micromonas pusilla</name>
    <name type="common">Picoplanktonic green alga</name>
    <name type="synonym">Chromulina pusilla</name>
    <dbReference type="NCBI Taxonomy" id="38833"/>
    <lineage>
        <taxon>Eukaryota</taxon>
        <taxon>Viridiplantae</taxon>
        <taxon>Chlorophyta</taxon>
        <taxon>Mamiellophyceae</taxon>
        <taxon>Mamiellales</taxon>
        <taxon>Mamiellaceae</taxon>
        <taxon>Micromonas</taxon>
    </lineage>
</organism>
<protein>
    <recommendedName>
        <fullName evidence="2">ABM domain-containing protein</fullName>
    </recommendedName>
</protein>
<evidence type="ECO:0000259" key="2">
    <source>
        <dbReference type="PROSITE" id="PS51725"/>
    </source>
</evidence>
<sequence length="489" mass="53615">MPTMQMSGEVVISVNAIVAPGREQEFLHVMSTAASESRMEPGCMCFHVSKLPGERAYMFYEVYQDDDAVEFHKGTPHYQAWNKFRESGGVQSLSAQVCDGVLIAPDAYTAYAEHEQELRAHAHSHDHDEHETRFDRVTDEDTSPQRHLSGAPKGFSHPRGLAEKPTRPGCISNFGHGGVRHSKKASPKVAAPEATLRFYEGGLAAEHGEVVYGHKDVEGLPPNKGRARVSEHDGAQPAYQGGSFNMNPNAPSSSPGASPGGKAMHQDWKMKSRPDLLCPKPLPPAKHLLPPNQPWAAQNQKSVFDGGMTANAQDEPRRMRHLPEKEWANQAYKSDFKAGEGTDPGPEKTPDPDVPWANAEKQSHMGFVDGTLSAAGGPVSYGHPSTMGATENQGRRVNNEMRTMMQKSYYKGAGMAPPPPVMEKREMDPRPWANQHYSKNSFGNGMAPPDEDPKPTPPKPTAQPWASDREHEPRAGVPRRMGGLRGYSK</sequence>
<accession>A0A7S0KUB5</accession>
<dbReference type="Gene3D" id="3.30.70.100">
    <property type="match status" value="1"/>
</dbReference>